<dbReference type="GO" id="GO:0003677">
    <property type="term" value="F:DNA binding"/>
    <property type="evidence" value="ECO:0007669"/>
    <property type="project" value="InterPro"/>
</dbReference>
<evidence type="ECO:0000313" key="2">
    <source>
        <dbReference type="EMBL" id="NME87952.1"/>
    </source>
</evidence>
<dbReference type="EMBL" id="JABAGL010000037">
    <property type="protein sequence ID" value="NME87952.1"/>
    <property type="molecule type" value="Genomic_DNA"/>
</dbReference>
<name>A0A7X9SEU3_9BACE</name>
<reference evidence="2 3" key="1">
    <citation type="submission" date="2020-04" db="EMBL/GenBank/DDBJ databases">
        <authorList>
            <person name="Hitch T.C.A."/>
            <person name="Wylensek D."/>
            <person name="Clavel T."/>
        </authorList>
    </citation>
    <scope>NUCLEOTIDE SEQUENCE [LARGE SCALE GENOMIC DNA]</scope>
    <source>
        <strain evidence="2 3">WCA3-601-WT-5E</strain>
    </source>
</reference>
<dbReference type="InterPro" id="IPR010982">
    <property type="entry name" value="Lambda_DNA-bd_dom_sf"/>
</dbReference>
<evidence type="ECO:0000259" key="1">
    <source>
        <dbReference type="PROSITE" id="PS50943"/>
    </source>
</evidence>
<comment type="caution">
    <text evidence="2">The sequence shown here is derived from an EMBL/GenBank/DDBJ whole genome shotgun (WGS) entry which is preliminary data.</text>
</comment>
<dbReference type="Gene3D" id="1.10.260.40">
    <property type="entry name" value="lambda repressor-like DNA-binding domains"/>
    <property type="match status" value="1"/>
</dbReference>
<dbReference type="AlphaFoldDB" id="A0A7X9SEU3"/>
<sequence>MVFTDYMKSLPNQQQETIKKLAEITYSTPAAVYRWINGENTPPLIKQLVIAEYLGKKVEELFPPKSESDN</sequence>
<proteinExistence type="predicted"/>
<protein>
    <submittedName>
        <fullName evidence="2">Helix-turn-helix transcriptional regulator</fullName>
    </submittedName>
</protein>
<dbReference type="SUPFAM" id="SSF47413">
    <property type="entry name" value="lambda repressor-like DNA-binding domains"/>
    <property type="match status" value="1"/>
</dbReference>
<dbReference type="CDD" id="cd00093">
    <property type="entry name" value="HTH_XRE"/>
    <property type="match status" value="1"/>
</dbReference>
<dbReference type="PROSITE" id="PS50943">
    <property type="entry name" value="HTH_CROC1"/>
    <property type="match status" value="1"/>
</dbReference>
<gene>
    <name evidence="2" type="ORF">HF841_18380</name>
</gene>
<dbReference type="Proteomes" id="UP000520291">
    <property type="component" value="Unassembled WGS sequence"/>
</dbReference>
<accession>A0A7X9SEU3</accession>
<feature type="domain" description="HTH cro/C1-type" evidence="1">
    <location>
        <begin position="17"/>
        <end position="61"/>
    </location>
</feature>
<dbReference type="RefSeq" id="WP_168948279.1">
    <property type="nucleotide sequence ID" value="NZ_JABAGL010000037.1"/>
</dbReference>
<evidence type="ECO:0000313" key="3">
    <source>
        <dbReference type="Proteomes" id="UP000520291"/>
    </source>
</evidence>
<organism evidence="2 3">
    <name type="scientific">Bacteroides eggerthii</name>
    <dbReference type="NCBI Taxonomy" id="28111"/>
    <lineage>
        <taxon>Bacteria</taxon>
        <taxon>Pseudomonadati</taxon>
        <taxon>Bacteroidota</taxon>
        <taxon>Bacteroidia</taxon>
        <taxon>Bacteroidales</taxon>
        <taxon>Bacteroidaceae</taxon>
        <taxon>Bacteroides</taxon>
    </lineage>
</organism>
<dbReference type="InterPro" id="IPR001387">
    <property type="entry name" value="Cro/C1-type_HTH"/>
</dbReference>